<accession>A0A1R3HL07</accession>
<dbReference type="EMBL" id="AWWV01011709">
    <property type="protein sequence ID" value="OMO71055.1"/>
    <property type="molecule type" value="Genomic_DNA"/>
</dbReference>
<evidence type="ECO:0000313" key="2">
    <source>
        <dbReference type="EMBL" id="OMO71055.1"/>
    </source>
</evidence>
<dbReference type="Gramene" id="OMO71055">
    <property type="protein sequence ID" value="OMO71055"/>
    <property type="gene ID" value="CCACVL1_18476"/>
</dbReference>
<feature type="region of interest" description="Disordered" evidence="1">
    <location>
        <begin position="1"/>
        <end position="24"/>
    </location>
</feature>
<keyword evidence="3" id="KW-1185">Reference proteome</keyword>
<gene>
    <name evidence="2" type="ORF">CCACVL1_18476</name>
</gene>
<name>A0A1R3HL07_COCAP</name>
<reference evidence="2 3" key="1">
    <citation type="submission" date="2013-09" db="EMBL/GenBank/DDBJ databases">
        <title>Corchorus capsularis genome sequencing.</title>
        <authorList>
            <person name="Alam M."/>
            <person name="Haque M.S."/>
            <person name="Islam M.S."/>
            <person name="Emdad E.M."/>
            <person name="Islam M.M."/>
            <person name="Ahmed B."/>
            <person name="Halim A."/>
            <person name="Hossen Q.M.M."/>
            <person name="Hossain M.Z."/>
            <person name="Ahmed R."/>
            <person name="Khan M.M."/>
            <person name="Islam R."/>
            <person name="Rashid M.M."/>
            <person name="Khan S.A."/>
            <person name="Rahman M.S."/>
            <person name="Alam M."/>
        </authorList>
    </citation>
    <scope>NUCLEOTIDE SEQUENCE [LARGE SCALE GENOMIC DNA]</scope>
    <source>
        <strain evidence="3">cv. CVL-1</strain>
        <tissue evidence="2">Whole seedling</tissue>
    </source>
</reference>
<dbReference type="AlphaFoldDB" id="A0A1R3HL07"/>
<proteinExistence type="predicted"/>
<dbReference type="Proteomes" id="UP000188268">
    <property type="component" value="Unassembled WGS sequence"/>
</dbReference>
<protein>
    <submittedName>
        <fullName evidence="2">Uncharacterized protein</fullName>
    </submittedName>
</protein>
<organism evidence="2 3">
    <name type="scientific">Corchorus capsularis</name>
    <name type="common">Jute</name>
    <dbReference type="NCBI Taxonomy" id="210143"/>
    <lineage>
        <taxon>Eukaryota</taxon>
        <taxon>Viridiplantae</taxon>
        <taxon>Streptophyta</taxon>
        <taxon>Embryophyta</taxon>
        <taxon>Tracheophyta</taxon>
        <taxon>Spermatophyta</taxon>
        <taxon>Magnoliopsida</taxon>
        <taxon>eudicotyledons</taxon>
        <taxon>Gunneridae</taxon>
        <taxon>Pentapetalae</taxon>
        <taxon>rosids</taxon>
        <taxon>malvids</taxon>
        <taxon>Malvales</taxon>
        <taxon>Malvaceae</taxon>
        <taxon>Grewioideae</taxon>
        <taxon>Apeibeae</taxon>
        <taxon>Corchorus</taxon>
    </lineage>
</organism>
<sequence>MESEGTRERGDESGNKEATAKTKK</sequence>
<evidence type="ECO:0000256" key="1">
    <source>
        <dbReference type="SAM" id="MobiDB-lite"/>
    </source>
</evidence>
<comment type="caution">
    <text evidence="2">The sequence shown here is derived from an EMBL/GenBank/DDBJ whole genome shotgun (WGS) entry which is preliminary data.</text>
</comment>
<evidence type="ECO:0000313" key="3">
    <source>
        <dbReference type="Proteomes" id="UP000188268"/>
    </source>
</evidence>